<protein>
    <submittedName>
        <fullName evidence="1">Uncharacterized protein</fullName>
    </submittedName>
</protein>
<reference evidence="1" key="1">
    <citation type="submission" date="2020-05" db="EMBL/GenBank/DDBJ databases">
        <title>Nod-independent and nitrogen-fixing Bradyrhizobium aeschynomene sp. nov. isolated from nodules of Aeschynomene indica.</title>
        <authorList>
            <person name="Zhang Z."/>
        </authorList>
    </citation>
    <scope>NUCLEOTIDE SEQUENCE</scope>
    <source>
        <strain evidence="1">83012</strain>
    </source>
</reference>
<dbReference type="RefSeq" id="WP_172109879.1">
    <property type="nucleotide sequence ID" value="NZ_JABFDM010000014.1"/>
</dbReference>
<gene>
    <name evidence="1" type="ORF">HL667_07130</name>
</gene>
<organism evidence="1 2">
    <name type="scientific">Bradyrhizobium aeschynomenes</name>
    <dbReference type="NCBI Taxonomy" id="2734909"/>
    <lineage>
        <taxon>Bacteria</taxon>
        <taxon>Pseudomonadati</taxon>
        <taxon>Pseudomonadota</taxon>
        <taxon>Alphaproteobacteria</taxon>
        <taxon>Hyphomicrobiales</taxon>
        <taxon>Nitrobacteraceae</taxon>
        <taxon>Bradyrhizobium</taxon>
    </lineage>
</organism>
<evidence type="ECO:0000313" key="1">
    <source>
        <dbReference type="EMBL" id="NPU64759.1"/>
    </source>
</evidence>
<dbReference type="EMBL" id="JABFDN010000002">
    <property type="protein sequence ID" value="NPU64759.1"/>
    <property type="molecule type" value="Genomic_DNA"/>
</dbReference>
<accession>A0ABX2C909</accession>
<evidence type="ECO:0000313" key="2">
    <source>
        <dbReference type="Proteomes" id="UP000886476"/>
    </source>
</evidence>
<name>A0ABX2C909_9BRAD</name>
<dbReference type="Proteomes" id="UP000886476">
    <property type="component" value="Unassembled WGS sequence"/>
</dbReference>
<comment type="caution">
    <text evidence="1">The sequence shown here is derived from an EMBL/GenBank/DDBJ whole genome shotgun (WGS) entry which is preliminary data.</text>
</comment>
<sequence length="77" mass="8713">MISIDSLLRLSASRRVHRFQQIGRAGTMRRFPQKRPDPAISGLVIASQDRHRHRIIIAVFGHAIQIHICSIAVRHAA</sequence>
<proteinExistence type="predicted"/>
<keyword evidence="2" id="KW-1185">Reference proteome</keyword>